<feature type="domain" description="DUF8128" evidence="2">
    <location>
        <begin position="94"/>
        <end position="408"/>
    </location>
</feature>
<keyword evidence="1" id="KW-1133">Transmembrane helix</keyword>
<dbReference type="InterPro" id="IPR058441">
    <property type="entry name" value="DUF8128"/>
</dbReference>
<dbReference type="Proteomes" id="UP000177528">
    <property type="component" value="Unassembled WGS sequence"/>
</dbReference>
<reference evidence="3 4" key="1">
    <citation type="journal article" date="2016" name="Nat. Commun.">
        <title>Thousands of microbial genomes shed light on interconnected biogeochemical processes in an aquifer system.</title>
        <authorList>
            <person name="Anantharaman K."/>
            <person name="Brown C.T."/>
            <person name="Hug L.A."/>
            <person name="Sharon I."/>
            <person name="Castelle C.J."/>
            <person name="Probst A.J."/>
            <person name="Thomas B.C."/>
            <person name="Singh A."/>
            <person name="Wilkins M.J."/>
            <person name="Karaoz U."/>
            <person name="Brodie E.L."/>
            <person name="Williams K.H."/>
            <person name="Hubbard S.S."/>
            <person name="Banfield J.F."/>
        </authorList>
    </citation>
    <scope>NUCLEOTIDE SEQUENCE [LARGE SCALE GENOMIC DNA]</scope>
</reference>
<comment type="caution">
    <text evidence="3">The sequence shown here is derived from an EMBL/GenBank/DDBJ whole genome shotgun (WGS) entry which is preliminary data.</text>
</comment>
<proteinExistence type="predicted"/>
<sequence length="425" mass="49687">MLYTFADFAQQFGPTILTLGWLLVVWMIFWIAWKTYLVMKMVDFVSAIEWTFYEIKLPDETEETPKSMEVLYEYVGGIHKGPDFNEKYFDGYLEPWASFELYCTQQSVRYIIVVPTAHKRLFEGIIYGQYPKADIQETEDYTQRYSYKDLRKKYEMWGSDVILTNDDILPIKTYPQFEAKLAEEVPFVDPMQIIVEALTNVEAGEEFWIQVMVRPLDAAIIKDWEKRGEKEIAKISGQAKKEKPGMWENFKNFMLAVPGEILSILFRGPLDFEKEKEEKVLRFFNPVDEAKMKGILEKISGNGYKTKIRIIHIAPVGQLKKPNIARGFGVFKQFNAWHLNGFAPDAETRTNKPNFIFRDRRRLWREKNILLNFQWRDFFGTDSGQIMNAEELATLYHFPVKYVSSPSVQRAKAGRQAPPANLPYA</sequence>
<accession>A0A1G1X2B2</accession>
<keyword evidence="1" id="KW-0812">Transmembrane</keyword>
<dbReference type="EMBL" id="MHHR01000020">
    <property type="protein sequence ID" value="OGY34155.1"/>
    <property type="molecule type" value="Genomic_DNA"/>
</dbReference>
<name>A0A1G1X2B2_9BACT</name>
<gene>
    <name evidence="3" type="ORF">A3D99_00345</name>
</gene>
<feature type="transmembrane region" description="Helical" evidence="1">
    <location>
        <begin position="12"/>
        <end position="33"/>
    </location>
</feature>
<evidence type="ECO:0000256" key="1">
    <source>
        <dbReference type="SAM" id="Phobius"/>
    </source>
</evidence>
<evidence type="ECO:0000259" key="2">
    <source>
        <dbReference type="Pfam" id="PF26449"/>
    </source>
</evidence>
<evidence type="ECO:0000313" key="4">
    <source>
        <dbReference type="Proteomes" id="UP000177528"/>
    </source>
</evidence>
<protein>
    <recommendedName>
        <fullName evidence="2">DUF8128 domain-containing protein</fullName>
    </recommendedName>
</protein>
<dbReference type="AlphaFoldDB" id="A0A1G1X2B2"/>
<keyword evidence="1" id="KW-0472">Membrane</keyword>
<evidence type="ECO:0000313" key="3">
    <source>
        <dbReference type="EMBL" id="OGY34155.1"/>
    </source>
</evidence>
<organism evidence="3 4">
    <name type="scientific">Candidatus Andersenbacteria bacterium RIFCSPHIGHO2_12_FULL_45_11</name>
    <dbReference type="NCBI Taxonomy" id="1797281"/>
    <lineage>
        <taxon>Bacteria</taxon>
        <taxon>Candidatus Anderseniibacteriota</taxon>
    </lineage>
</organism>
<dbReference type="Pfam" id="PF26449">
    <property type="entry name" value="DUF8128"/>
    <property type="match status" value="1"/>
</dbReference>